<evidence type="ECO:0000313" key="4">
    <source>
        <dbReference type="EMBL" id="GBN82395.1"/>
    </source>
</evidence>
<evidence type="ECO:0000256" key="1">
    <source>
        <dbReference type="ARBA" id="ARBA00023157"/>
    </source>
</evidence>
<proteinExistence type="predicted"/>
<evidence type="ECO:0000313" key="6">
    <source>
        <dbReference type="EMBL" id="GBN83389.1"/>
    </source>
</evidence>
<accession>A0A4Y2S7Y2</accession>
<evidence type="ECO:0000313" key="3">
    <source>
        <dbReference type="EMBL" id="GBN82393.1"/>
    </source>
</evidence>
<dbReference type="EMBL" id="BGPR01019940">
    <property type="protein sequence ID" value="GBN83389.1"/>
    <property type="molecule type" value="Genomic_DNA"/>
</dbReference>
<evidence type="ECO:0000313" key="5">
    <source>
        <dbReference type="EMBL" id="GBN83388.1"/>
    </source>
</evidence>
<dbReference type="InterPro" id="IPR001881">
    <property type="entry name" value="EGF-like_Ca-bd_dom"/>
</dbReference>
<evidence type="ECO:0000313" key="7">
    <source>
        <dbReference type="Proteomes" id="UP000499080"/>
    </source>
</evidence>
<reference evidence="6 7" key="1">
    <citation type="journal article" date="2019" name="Sci. Rep.">
        <title>Orb-weaving spider Araneus ventricosus genome elucidates the spidroin gene catalogue.</title>
        <authorList>
            <person name="Kono N."/>
            <person name="Nakamura H."/>
            <person name="Ohtoshi R."/>
            <person name="Moran D.A.P."/>
            <person name="Shinohara A."/>
            <person name="Yoshida Y."/>
            <person name="Fujiwara M."/>
            <person name="Mori M."/>
            <person name="Tomita M."/>
            <person name="Arakawa K."/>
        </authorList>
    </citation>
    <scope>NUCLEOTIDE SEQUENCE [LARGE SCALE GENOMIC DNA]</scope>
</reference>
<dbReference type="AlphaFoldDB" id="A0A4Y2S7Y2"/>
<keyword evidence="1" id="KW-1015">Disulfide bond</keyword>
<name>A0A4Y2S7Y2_ARAVE</name>
<sequence>MCRGGRTCRDRPCFSGVTCTDTPGGFRCGPCPRGFLGDGITCRPEKTCLDRPCYPGISEYVALNTICLTGLGNYTKFADCY</sequence>
<organism evidence="6 7">
    <name type="scientific">Araneus ventricosus</name>
    <name type="common">Orbweaver spider</name>
    <name type="synonym">Epeira ventricosa</name>
    <dbReference type="NCBI Taxonomy" id="182803"/>
    <lineage>
        <taxon>Eukaryota</taxon>
        <taxon>Metazoa</taxon>
        <taxon>Ecdysozoa</taxon>
        <taxon>Arthropoda</taxon>
        <taxon>Chelicerata</taxon>
        <taxon>Arachnida</taxon>
        <taxon>Araneae</taxon>
        <taxon>Araneomorphae</taxon>
        <taxon>Entelegynae</taxon>
        <taxon>Araneoidea</taxon>
        <taxon>Araneidae</taxon>
        <taxon>Araneus</taxon>
    </lineage>
</organism>
<dbReference type="GO" id="GO:0005509">
    <property type="term" value="F:calcium ion binding"/>
    <property type="evidence" value="ECO:0007669"/>
    <property type="project" value="InterPro"/>
</dbReference>
<dbReference type="EMBL" id="BGPR01019600">
    <property type="protein sequence ID" value="GBN82393.1"/>
    <property type="molecule type" value="Genomic_DNA"/>
</dbReference>
<keyword evidence="7" id="KW-1185">Reference proteome</keyword>
<comment type="caution">
    <text evidence="6">The sequence shown here is derived from an EMBL/GenBank/DDBJ whole genome shotgun (WGS) entry which is preliminary data.</text>
</comment>
<dbReference type="EMBL" id="BGPR01019601">
    <property type="protein sequence ID" value="GBN82395.1"/>
    <property type="molecule type" value="Genomic_DNA"/>
</dbReference>
<dbReference type="FunFam" id="2.10.25.10:FF:000488">
    <property type="entry name" value="von Willebrand factor D and EGF domains"/>
    <property type="match status" value="1"/>
</dbReference>
<dbReference type="SUPFAM" id="SSF57196">
    <property type="entry name" value="EGF/Laminin"/>
    <property type="match status" value="1"/>
</dbReference>
<evidence type="ECO:0000259" key="2">
    <source>
        <dbReference type="SMART" id="SM00179"/>
    </source>
</evidence>
<protein>
    <recommendedName>
        <fullName evidence="2">EGF-like calcium-binding domain-containing protein</fullName>
    </recommendedName>
</protein>
<feature type="domain" description="EGF-like calcium-binding" evidence="2">
    <location>
        <begin position="8"/>
        <end position="43"/>
    </location>
</feature>
<dbReference type="SMART" id="SM00179">
    <property type="entry name" value="EGF_CA"/>
    <property type="match status" value="1"/>
</dbReference>
<dbReference type="Gene3D" id="2.10.25.10">
    <property type="entry name" value="Laminin"/>
    <property type="match status" value="1"/>
</dbReference>
<dbReference type="EMBL" id="BGPR01019939">
    <property type="protein sequence ID" value="GBN83388.1"/>
    <property type="molecule type" value="Genomic_DNA"/>
</dbReference>
<dbReference type="Proteomes" id="UP000499080">
    <property type="component" value="Unassembled WGS sequence"/>
</dbReference>
<gene>
    <name evidence="3" type="ORF">AVEN_109242_1</name>
    <name evidence="6" type="ORF">AVEN_140433_1</name>
    <name evidence="4" type="ORF">AVEN_145093_1</name>
    <name evidence="5" type="ORF">AVEN_73386_1</name>
</gene>